<keyword evidence="3" id="KW-1185">Reference proteome</keyword>
<proteinExistence type="predicted"/>
<reference evidence="2 3" key="1">
    <citation type="journal article" date="2021" name="Commun. Biol.">
        <title>The genome of Shorea leprosula (Dipterocarpaceae) highlights the ecological relevance of drought in aseasonal tropical rainforests.</title>
        <authorList>
            <person name="Ng K.K.S."/>
            <person name="Kobayashi M.J."/>
            <person name="Fawcett J.A."/>
            <person name="Hatakeyama M."/>
            <person name="Paape T."/>
            <person name="Ng C.H."/>
            <person name="Ang C.C."/>
            <person name="Tnah L.H."/>
            <person name="Lee C.T."/>
            <person name="Nishiyama T."/>
            <person name="Sese J."/>
            <person name="O'Brien M.J."/>
            <person name="Copetti D."/>
            <person name="Mohd Noor M.I."/>
            <person name="Ong R.C."/>
            <person name="Putra M."/>
            <person name="Sireger I.Z."/>
            <person name="Indrioko S."/>
            <person name="Kosugi Y."/>
            <person name="Izuno A."/>
            <person name="Isagi Y."/>
            <person name="Lee S.L."/>
            <person name="Shimizu K.K."/>
        </authorList>
    </citation>
    <scope>NUCLEOTIDE SEQUENCE [LARGE SCALE GENOMIC DNA]</scope>
    <source>
        <strain evidence="2">214</strain>
    </source>
</reference>
<dbReference type="EMBL" id="BPVZ01000006">
    <property type="protein sequence ID" value="GKU93113.1"/>
    <property type="molecule type" value="Genomic_DNA"/>
</dbReference>
<organism evidence="2 3">
    <name type="scientific">Rubroshorea leprosula</name>
    <dbReference type="NCBI Taxonomy" id="152421"/>
    <lineage>
        <taxon>Eukaryota</taxon>
        <taxon>Viridiplantae</taxon>
        <taxon>Streptophyta</taxon>
        <taxon>Embryophyta</taxon>
        <taxon>Tracheophyta</taxon>
        <taxon>Spermatophyta</taxon>
        <taxon>Magnoliopsida</taxon>
        <taxon>eudicotyledons</taxon>
        <taxon>Gunneridae</taxon>
        <taxon>Pentapetalae</taxon>
        <taxon>rosids</taxon>
        <taxon>malvids</taxon>
        <taxon>Malvales</taxon>
        <taxon>Dipterocarpaceae</taxon>
        <taxon>Rubroshorea</taxon>
    </lineage>
</organism>
<sequence length="41" mass="4558">MVSSILYYHVYGSPLPAAWCCFTSWIVNSSFYGSSTKISGF</sequence>
<evidence type="ECO:0000256" key="1">
    <source>
        <dbReference type="SAM" id="Phobius"/>
    </source>
</evidence>
<gene>
    <name evidence="2" type="ORF">SLEP1_g6741</name>
</gene>
<evidence type="ECO:0000313" key="3">
    <source>
        <dbReference type="Proteomes" id="UP001054252"/>
    </source>
</evidence>
<feature type="transmembrane region" description="Helical" evidence="1">
    <location>
        <begin position="6"/>
        <end position="27"/>
    </location>
</feature>
<evidence type="ECO:0000313" key="2">
    <source>
        <dbReference type="EMBL" id="GKU93113.1"/>
    </source>
</evidence>
<dbReference type="Proteomes" id="UP001054252">
    <property type="component" value="Unassembled WGS sequence"/>
</dbReference>
<dbReference type="AlphaFoldDB" id="A0AAV5HW66"/>
<keyword evidence="1" id="KW-1133">Transmembrane helix</keyword>
<keyword evidence="1" id="KW-0812">Transmembrane</keyword>
<comment type="caution">
    <text evidence="2">The sequence shown here is derived from an EMBL/GenBank/DDBJ whole genome shotgun (WGS) entry which is preliminary data.</text>
</comment>
<protein>
    <submittedName>
        <fullName evidence="2">Uncharacterized protein</fullName>
    </submittedName>
</protein>
<accession>A0AAV5HW66</accession>
<name>A0AAV5HW66_9ROSI</name>
<keyword evidence="1" id="KW-0472">Membrane</keyword>